<sequence>MCFLTNKIIILVIFCIGVLSIQPESVLGSRNIDLALRWGREGRLLLQNADSLHEMNVPPHIAPPPTRNFDPNQSEKRPVKGGSDPIHNRS</sequence>
<gene>
    <name evidence="3" type="ORF">CDL12_12216</name>
</gene>
<feature type="chain" id="PRO_5013621127" description="CLAVATA3/ESR (CLE)-related protein" evidence="2">
    <location>
        <begin position="21"/>
        <end position="90"/>
    </location>
</feature>
<keyword evidence="4" id="KW-1185">Reference proteome</keyword>
<dbReference type="AlphaFoldDB" id="A0A2G9HCB2"/>
<comment type="caution">
    <text evidence="3">The sequence shown here is derived from an EMBL/GenBank/DDBJ whole genome shotgun (WGS) entry which is preliminary data.</text>
</comment>
<dbReference type="PANTHER" id="PTHR36726">
    <property type="entry name" value="CLAVATA3/ESR (CLE)-RELATED PROTEIN 45"/>
    <property type="match status" value="1"/>
</dbReference>
<evidence type="ECO:0000256" key="2">
    <source>
        <dbReference type="SAM" id="SignalP"/>
    </source>
</evidence>
<dbReference type="PANTHER" id="PTHR36726:SF5">
    <property type="entry name" value="CLAVATA3_ESR (CLE) GENE FAMILY MEMBER MTCLE11"/>
    <property type="match status" value="1"/>
</dbReference>
<keyword evidence="2" id="KW-0732">Signal</keyword>
<dbReference type="Proteomes" id="UP000231279">
    <property type="component" value="Unassembled WGS sequence"/>
</dbReference>
<evidence type="ECO:0008006" key="5">
    <source>
        <dbReference type="Google" id="ProtNLM"/>
    </source>
</evidence>
<protein>
    <recommendedName>
        <fullName evidence="5">CLAVATA3/ESR (CLE)-related protein</fullName>
    </recommendedName>
</protein>
<evidence type="ECO:0000256" key="1">
    <source>
        <dbReference type="SAM" id="MobiDB-lite"/>
    </source>
</evidence>
<feature type="signal peptide" evidence="2">
    <location>
        <begin position="1"/>
        <end position="20"/>
    </location>
</feature>
<evidence type="ECO:0000313" key="4">
    <source>
        <dbReference type="Proteomes" id="UP000231279"/>
    </source>
</evidence>
<organism evidence="3 4">
    <name type="scientific">Handroanthus impetiginosus</name>
    <dbReference type="NCBI Taxonomy" id="429701"/>
    <lineage>
        <taxon>Eukaryota</taxon>
        <taxon>Viridiplantae</taxon>
        <taxon>Streptophyta</taxon>
        <taxon>Embryophyta</taxon>
        <taxon>Tracheophyta</taxon>
        <taxon>Spermatophyta</taxon>
        <taxon>Magnoliopsida</taxon>
        <taxon>eudicotyledons</taxon>
        <taxon>Gunneridae</taxon>
        <taxon>Pentapetalae</taxon>
        <taxon>asterids</taxon>
        <taxon>lamiids</taxon>
        <taxon>Lamiales</taxon>
        <taxon>Bignoniaceae</taxon>
        <taxon>Crescentiina</taxon>
        <taxon>Tabebuia alliance</taxon>
        <taxon>Handroanthus</taxon>
    </lineage>
</organism>
<dbReference type="EMBL" id="NKXS01002138">
    <property type="protein sequence ID" value="PIN15136.1"/>
    <property type="molecule type" value="Genomic_DNA"/>
</dbReference>
<reference evidence="4" key="1">
    <citation type="journal article" date="2018" name="Gigascience">
        <title>Genome assembly of the Pink Ipe (Handroanthus impetiginosus, Bignoniaceae), a highly valued, ecologically keystone Neotropical timber forest tree.</title>
        <authorList>
            <person name="Silva-Junior O.B."/>
            <person name="Grattapaglia D."/>
            <person name="Novaes E."/>
            <person name="Collevatti R.G."/>
        </authorList>
    </citation>
    <scope>NUCLEOTIDE SEQUENCE [LARGE SCALE GENOMIC DNA]</scope>
    <source>
        <strain evidence="4">cv. UFG-1</strain>
    </source>
</reference>
<evidence type="ECO:0000313" key="3">
    <source>
        <dbReference type="EMBL" id="PIN15136.1"/>
    </source>
</evidence>
<dbReference type="OrthoDB" id="1702020at2759"/>
<name>A0A2G9HCB2_9LAMI</name>
<dbReference type="InterPro" id="IPR038821">
    <property type="entry name" value="CLE45-like"/>
</dbReference>
<accession>A0A2G9HCB2</accession>
<feature type="region of interest" description="Disordered" evidence="1">
    <location>
        <begin position="55"/>
        <end position="90"/>
    </location>
</feature>
<dbReference type="STRING" id="429701.A0A2G9HCB2"/>
<proteinExistence type="predicted"/>